<feature type="domain" description="Glycosyl transferase family 1" evidence="1">
    <location>
        <begin position="201"/>
        <end position="264"/>
    </location>
</feature>
<dbReference type="SUPFAM" id="SSF53756">
    <property type="entry name" value="UDP-Glycosyltransferase/glycogen phosphorylase"/>
    <property type="match status" value="1"/>
</dbReference>
<organism evidence="2 3">
    <name type="scientific">Candidatus Schekmanbacteria bacterium RBG_13_48_7</name>
    <dbReference type="NCBI Taxonomy" id="1817878"/>
    <lineage>
        <taxon>Bacteria</taxon>
        <taxon>Candidatus Schekmaniibacteriota</taxon>
    </lineage>
</organism>
<dbReference type="GO" id="GO:0016757">
    <property type="term" value="F:glycosyltransferase activity"/>
    <property type="evidence" value="ECO:0007669"/>
    <property type="project" value="InterPro"/>
</dbReference>
<comment type="caution">
    <text evidence="2">The sequence shown here is derived from an EMBL/GenBank/DDBJ whole genome shotgun (WGS) entry which is preliminary data.</text>
</comment>
<dbReference type="Gene3D" id="3.40.50.2000">
    <property type="entry name" value="Glycogen Phosphorylase B"/>
    <property type="match status" value="2"/>
</dbReference>
<evidence type="ECO:0000313" key="2">
    <source>
        <dbReference type="EMBL" id="OGL41077.1"/>
    </source>
</evidence>
<sequence length="265" mass="30767">MKQMKILAISHACVVDEYRSKFEMMTNDQNIDLKLMVPERSIEGFPVINPVPVISKSYSIVKEQTFFSKKIYMHFYPFLPFSFFRDNFDLIYIEEEPWSLAATEIIFLNQLNKNKVPVVFFTWQNLINPWKSSSLKKIFYRHIEQITLSKFNAAIAGSVEAAHVLRKKRFKGLIRVIPQFGIDPNRFQRLPVQNMADKLILKKPVIGFIGRLIPEKGIFILLEAFRKIKQECSLLVIGNGASAVDFKRYISKHGLGNKIHWIPSV</sequence>
<dbReference type="EMBL" id="MGDD01000355">
    <property type="protein sequence ID" value="OGL41077.1"/>
    <property type="molecule type" value="Genomic_DNA"/>
</dbReference>
<protein>
    <recommendedName>
        <fullName evidence="1">Glycosyl transferase family 1 domain-containing protein</fullName>
    </recommendedName>
</protein>
<reference evidence="2 3" key="1">
    <citation type="journal article" date="2016" name="Nat. Commun.">
        <title>Thousands of microbial genomes shed light on interconnected biogeochemical processes in an aquifer system.</title>
        <authorList>
            <person name="Anantharaman K."/>
            <person name="Brown C.T."/>
            <person name="Hug L.A."/>
            <person name="Sharon I."/>
            <person name="Castelle C.J."/>
            <person name="Probst A.J."/>
            <person name="Thomas B.C."/>
            <person name="Singh A."/>
            <person name="Wilkins M.J."/>
            <person name="Karaoz U."/>
            <person name="Brodie E.L."/>
            <person name="Williams K.H."/>
            <person name="Hubbard S.S."/>
            <person name="Banfield J.F."/>
        </authorList>
    </citation>
    <scope>NUCLEOTIDE SEQUENCE [LARGE SCALE GENOMIC DNA]</scope>
</reference>
<feature type="non-terminal residue" evidence="2">
    <location>
        <position position="265"/>
    </location>
</feature>
<proteinExistence type="predicted"/>
<dbReference type="InterPro" id="IPR001296">
    <property type="entry name" value="Glyco_trans_1"/>
</dbReference>
<dbReference type="Pfam" id="PF00534">
    <property type="entry name" value="Glycos_transf_1"/>
    <property type="match status" value="1"/>
</dbReference>
<accession>A0A1F7RJJ0</accession>
<evidence type="ECO:0000259" key="1">
    <source>
        <dbReference type="Pfam" id="PF00534"/>
    </source>
</evidence>
<evidence type="ECO:0000313" key="3">
    <source>
        <dbReference type="Proteomes" id="UP000179266"/>
    </source>
</evidence>
<name>A0A1F7RJJ0_9BACT</name>
<dbReference type="Proteomes" id="UP000179266">
    <property type="component" value="Unassembled WGS sequence"/>
</dbReference>
<dbReference type="AlphaFoldDB" id="A0A1F7RJJ0"/>
<dbReference type="PANTHER" id="PTHR12526">
    <property type="entry name" value="GLYCOSYLTRANSFERASE"/>
    <property type="match status" value="1"/>
</dbReference>
<gene>
    <name evidence="2" type="ORF">A2161_08225</name>
</gene>